<dbReference type="RefSeq" id="WP_250923895.1">
    <property type="nucleotide sequence ID" value="NZ_JAMQAW010000078.1"/>
</dbReference>
<evidence type="ECO:0000313" key="2">
    <source>
        <dbReference type="EMBL" id="MCM2393604.1"/>
    </source>
</evidence>
<dbReference type="Gene3D" id="3.60.21.10">
    <property type="match status" value="1"/>
</dbReference>
<dbReference type="InterPro" id="IPR051918">
    <property type="entry name" value="STPP_CPPED1"/>
</dbReference>
<dbReference type="Proteomes" id="UP001431429">
    <property type="component" value="Unassembled WGS sequence"/>
</dbReference>
<dbReference type="Pfam" id="PF00149">
    <property type="entry name" value="Metallophos"/>
    <property type="match status" value="1"/>
</dbReference>
<dbReference type="SUPFAM" id="SSF56300">
    <property type="entry name" value="Metallo-dependent phosphatases"/>
    <property type="match status" value="1"/>
</dbReference>
<feature type="domain" description="Calcineurin-like phosphoesterase" evidence="1">
    <location>
        <begin position="17"/>
        <end position="227"/>
    </location>
</feature>
<dbReference type="InterPro" id="IPR029052">
    <property type="entry name" value="Metallo-depent_PP-like"/>
</dbReference>
<comment type="caution">
    <text evidence="2">The sequence shown here is derived from an EMBL/GenBank/DDBJ whole genome shotgun (WGS) entry which is preliminary data.</text>
</comment>
<dbReference type="EMBL" id="JAMQAW010000078">
    <property type="protein sequence ID" value="MCM2393604.1"/>
    <property type="molecule type" value="Genomic_DNA"/>
</dbReference>
<dbReference type="InterPro" id="IPR004843">
    <property type="entry name" value="Calcineurin-like_PHP"/>
</dbReference>
<dbReference type="PANTHER" id="PTHR43143">
    <property type="entry name" value="METALLOPHOSPHOESTERASE, CALCINEURIN SUPERFAMILY"/>
    <property type="match status" value="1"/>
</dbReference>
<evidence type="ECO:0000313" key="3">
    <source>
        <dbReference type="Proteomes" id="UP001431429"/>
    </source>
</evidence>
<name>A0ABT0UYF5_9ACTN</name>
<reference evidence="2" key="1">
    <citation type="submission" date="2022-06" db="EMBL/GenBank/DDBJ databases">
        <title>Genome public.</title>
        <authorList>
            <person name="Sun Q."/>
        </authorList>
    </citation>
    <scope>NUCLEOTIDE SEQUENCE</scope>
    <source>
        <strain evidence="2">CWNU-1</strain>
    </source>
</reference>
<keyword evidence="3" id="KW-1185">Reference proteome</keyword>
<proteinExistence type="predicted"/>
<dbReference type="PANTHER" id="PTHR43143:SF1">
    <property type="entry name" value="SERINE_THREONINE-PROTEIN PHOSPHATASE CPPED1"/>
    <property type="match status" value="1"/>
</dbReference>
<accession>A0ABT0UYF5</accession>
<protein>
    <submittedName>
        <fullName evidence="2">Metallophosphoesterase</fullName>
    </submittedName>
</protein>
<sequence>MTSPISRDRAPADLLFTFAVIADSHVNPGDDHSSSPWASNRLANERSRRAVAELNRLSPDFVVHLGDLVHPVPALETFTTAATSFQEIYSGLACPLYLVPGNHDVGDKPGEWLPAKSVTEPFLEKYRSIFGRDYYSFDHGGCHFVVINAQLLNSGLVAEQQQRTWLEDDLQRSREQRTFAFTHYPAFITSPTEIGHYDNIDEPARSWLLDRFAEFRVEGAFGGHVHNFFYNRHRDSDHYVAPSVAFVRHDYSEFSRIAPEEGHEYGRNDTAKLGFFLVEVYPDRHVTRVVRDYLRHDDAQASAGGSDGRSLLVAAEQPSAVGVDARQLWTEETQIPYSGVVDEFARKTVRNDYPLMAMWEMGINRLRVPVQDLLDDRIRGRMEELAHSGHQFQVFTYGVPGNEAVSLLTECRWFVSSLEVILPPSQLTTRFTEISRISRTTGLPVHLSAVRTSANDEHGGDDYAHHVRHGFTLDDQAVLQELIATAGFGDAVSGLAFTVARSESPVHSLAAIDELVAGLGLRATVLVKLAADHPGSSEHDDRTTASRVAETLVAAHELHSLEINLDTFGDMDRGYFPRNGLVDRRSNLRSAGLVAKHLTAALPKRTGRASSLAQHRSDDLTWIDFGDGVVVIPEKTCSWDAVRSAVGTAVEPGTRVVDLVTGSAGTVEGAQGLCGGPVLVLRVSA</sequence>
<evidence type="ECO:0000259" key="1">
    <source>
        <dbReference type="Pfam" id="PF00149"/>
    </source>
</evidence>
<gene>
    <name evidence="2" type="ORF">NBG84_35945</name>
</gene>
<organism evidence="2 3">
    <name type="scientific">Streptomyces albipurpureus</name>
    <dbReference type="NCBI Taxonomy" id="2897419"/>
    <lineage>
        <taxon>Bacteria</taxon>
        <taxon>Bacillati</taxon>
        <taxon>Actinomycetota</taxon>
        <taxon>Actinomycetes</taxon>
        <taxon>Kitasatosporales</taxon>
        <taxon>Streptomycetaceae</taxon>
        <taxon>Streptomyces</taxon>
    </lineage>
</organism>